<dbReference type="RefSeq" id="WP_407882326.1">
    <property type="nucleotide sequence ID" value="NZ_BQXO01000001.1"/>
</dbReference>
<dbReference type="PANTHER" id="PTHR43022">
    <property type="entry name" value="PROTEIN SMF"/>
    <property type="match status" value="1"/>
</dbReference>
<feature type="domain" description="Smf/DprA SLOG" evidence="2">
    <location>
        <begin position="81"/>
        <end position="292"/>
    </location>
</feature>
<evidence type="ECO:0000259" key="2">
    <source>
        <dbReference type="Pfam" id="PF02481"/>
    </source>
</evidence>
<evidence type="ECO:0000313" key="4">
    <source>
        <dbReference type="Proteomes" id="UP001628078"/>
    </source>
</evidence>
<comment type="caution">
    <text evidence="3">The sequence shown here is derived from an EMBL/GenBank/DDBJ whole genome shotgun (WGS) entry which is preliminary data.</text>
</comment>
<evidence type="ECO:0000313" key="3">
    <source>
        <dbReference type="EMBL" id="GKT05062.1"/>
    </source>
</evidence>
<name>A0ABQ5JQ23_9LACO</name>
<dbReference type="EMBL" id="BQXO01000001">
    <property type="protein sequence ID" value="GKT05062.1"/>
    <property type="molecule type" value="Genomic_DNA"/>
</dbReference>
<sequence>MNDPFASNRDFLVKFHFLPGIGLAKRRQLWAYLRSHIDTRLTLARVAEVLDWSTDDFHQAQIFWQSVKLANQIDLNQATSKITTILDPDYPPFLRELYAAPLVLFSRGNWQLTSCAGLAVVGARKATAYSRLALKRLLPPLLTKQTHPPIISGLASGVDAFSHQLAIQYETSTVAVIGTGLDVTYPAAHQSLQAELMTHQLVISEYPLGTPPARFRFPERNRIIAGLSQAVLVTEAAQHSGSLITANIALQENRNVLAVPGRITDPLSQGCNALISAGATPITTATELMAELRDE</sequence>
<comment type="similarity">
    <text evidence="1">Belongs to the DprA/Smf family.</text>
</comment>
<organism evidence="3 4">
    <name type="scientific">Furfurilactobacillus curtus</name>
    <dbReference type="NCBI Taxonomy" id="1746200"/>
    <lineage>
        <taxon>Bacteria</taxon>
        <taxon>Bacillati</taxon>
        <taxon>Bacillota</taxon>
        <taxon>Bacilli</taxon>
        <taxon>Lactobacillales</taxon>
        <taxon>Lactobacillaceae</taxon>
        <taxon>Furfurilactobacillus</taxon>
    </lineage>
</organism>
<dbReference type="SUPFAM" id="SSF102405">
    <property type="entry name" value="MCP/YpsA-like"/>
    <property type="match status" value="1"/>
</dbReference>
<proteinExistence type="inferred from homology"/>
<dbReference type="InterPro" id="IPR003488">
    <property type="entry name" value="DprA"/>
</dbReference>
<dbReference type="Gene3D" id="3.40.50.450">
    <property type="match status" value="1"/>
</dbReference>
<dbReference type="PANTHER" id="PTHR43022:SF1">
    <property type="entry name" value="PROTEIN SMF"/>
    <property type="match status" value="1"/>
</dbReference>
<dbReference type="InterPro" id="IPR057666">
    <property type="entry name" value="DrpA_SLOG"/>
</dbReference>
<accession>A0ABQ5JQ23</accession>
<gene>
    <name evidence="3" type="primary">dprA</name>
    <name evidence="3" type="ORF">JCM31185_03510</name>
</gene>
<dbReference type="Pfam" id="PF02481">
    <property type="entry name" value="DNA_processg_A"/>
    <property type="match status" value="1"/>
</dbReference>
<evidence type="ECO:0000256" key="1">
    <source>
        <dbReference type="ARBA" id="ARBA00006525"/>
    </source>
</evidence>
<keyword evidence="4" id="KW-1185">Reference proteome</keyword>
<reference evidence="3 4" key="1">
    <citation type="submission" date="2022-03" db="EMBL/GenBank/DDBJ databases">
        <title>Draft genome sequence of Furfurilactobacillus curtus JCM 31185.</title>
        <authorList>
            <person name="Suzuki S."/>
            <person name="Endo A."/>
            <person name="Kajikawa A."/>
        </authorList>
    </citation>
    <scope>NUCLEOTIDE SEQUENCE [LARGE SCALE GENOMIC DNA]</scope>
    <source>
        <strain evidence="3 4">JCM 31185</strain>
    </source>
</reference>
<dbReference type="NCBIfam" id="TIGR00732">
    <property type="entry name" value="dprA"/>
    <property type="match status" value="1"/>
</dbReference>
<protein>
    <submittedName>
        <fullName evidence="3">DNA processing protein DprA</fullName>
    </submittedName>
</protein>
<dbReference type="Proteomes" id="UP001628078">
    <property type="component" value="Unassembled WGS sequence"/>
</dbReference>